<feature type="region of interest" description="Disordered" evidence="2">
    <location>
        <begin position="832"/>
        <end position="867"/>
    </location>
</feature>
<dbReference type="InterPro" id="IPR035969">
    <property type="entry name" value="Rab-GAP_TBC_sf"/>
</dbReference>
<dbReference type="Gene3D" id="1.10.8.270">
    <property type="entry name" value="putative rabgap domain of human tbc1 domain family member 14 like domains"/>
    <property type="match status" value="1"/>
</dbReference>
<comment type="caution">
    <text evidence="4">The sequence shown here is derived from an EMBL/GenBank/DDBJ whole genome shotgun (WGS) entry which is preliminary data.</text>
</comment>
<dbReference type="PANTHER" id="PTHR22957">
    <property type="entry name" value="TBC1 DOMAIN FAMILY MEMBER GTPASE-ACTIVATING PROTEIN"/>
    <property type="match status" value="1"/>
</dbReference>
<evidence type="ECO:0000259" key="3">
    <source>
        <dbReference type="PROSITE" id="PS50086"/>
    </source>
</evidence>
<feature type="compositionally biased region" description="Low complexity" evidence="2">
    <location>
        <begin position="850"/>
        <end position="861"/>
    </location>
</feature>
<feature type="region of interest" description="Disordered" evidence="2">
    <location>
        <begin position="780"/>
        <end position="813"/>
    </location>
</feature>
<feature type="compositionally biased region" description="Low complexity" evidence="2">
    <location>
        <begin position="783"/>
        <end position="813"/>
    </location>
</feature>
<name>A0ABR1F9N9_9ASCO</name>
<feature type="compositionally biased region" description="Low complexity" evidence="2">
    <location>
        <begin position="645"/>
        <end position="660"/>
    </location>
</feature>
<evidence type="ECO:0000256" key="2">
    <source>
        <dbReference type="SAM" id="MobiDB-lite"/>
    </source>
</evidence>
<reference evidence="4 5" key="1">
    <citation type="submission" date="2024-03" db="EMBL/GenBank/DDBJ databases">
        <title>Genome-scale model development and genomic sequencing of the oleaginous clade Lipomyces.</title>
        <authorList>
            <consortium name="Lawrence Berkeley National Laboratory"/>
            <person name="Czajka J.J."/>
            <person name="Han Y."/>
            <person name="Kim J."/>
            <person name="Mondo S.J."/>
            <person name="Hofstad B.A."/>
            <person name="Robles A."/>
            <person name="Haridas S."/>
            <person name="Riley R."/>
            <person name="LaButti K."/>
            <person name="Pangilinan J."/>
            <person name="Andreopoulos W."/>
            <person name="Lipzen A."/>
            <person name="Yan J."/>
            <person name="Wang M."/>
            <person name="Ng V."/>
            <person name="Grigoriev I.V."/>
            <person name="Spatafora J.W."/>
            <person name="Magnuson J.K."/>
            <person name="Baker S.E."/>
            <person name="Pomraning K.R."/>
        </authorList>
    </citation>
    <scope>NUCLEOTIDE SEQUENCE [LARGE SCALE GENOMIC DNA]</scope>
    <source>
        <strain evidence="4 5">Phaff 52-87</strain>
    </source>
</reference>
<dbReference type="PROSITE" id="PS50086">
    <property type="entry name" value="TBC_RABGAP"/>
    <property type="match status" value="1"/>
</dbReference>
<feature type="compositionally biased region" description="Polar residues" evidence="2">
    <location>
        <begin position="627"/>
        <end position="644"/>
    </location>
</feature>
<dbReference type="PANTHER" id="PTHR22957:SF337">
    <property type="entry name" value="TBC1 DOMAIN FAMILY MEMBER 5"/>
    <property type="match status" value="1"/>
</dbReference>
<evidence type="ECO:0000313" key="5">
    <source>
        <dbReference type="Proteomes" id="UP001498771"/>
    </source>
</evidence>
<gene>
    <name evidence="4" type="ORF">BZA70DRAFT_274498</name>
</gene>
<dbReference type="SMART" id="SM00164">
    <property type="entry name" value="TBC"/>
    <property type="match status" value="1"/>
</dbReference>
<dbReference type="EMBL" id="JBBJBU010000002">
    <property type="protein sequence ID" value="KAK7206535.1"/>
    <property type="molecule type" value="Genomic_DNA"/>
</dbReference>
<dbReference type="Gene3D" id="1.10.472.80">
    <property type="entry name" value="Ypt/Rab-GAP domain of gyp1p, domain 3"/>
    <property type="match status" value="1"/>
</dbReference>
<sequence length="879" mass="96813">MEFSQRSVDQTRLRWKKLFDNKAYPSLTALKSSVIGGSSICEDSLRSVCWKLFMLMPDLQPDTWGTILQTEREKYTALKRKYLALHLKRAQETAGSAVEEEEEVEDINVVNPLSVDESNPWKTFWKDEDLRKEILQDIERTFPDFDYFRDPKVQNTMLDILFVYTKMNPVVSYQQGMHELLAPIFYVMSLDALDTPAETPSEEDKLMYDTLSSSYIEHDSFTLFNLIMQNAWEWYAAVGKTKGVTENGRQIPPIVTKARKIQEQFLRKIDPELERHLRNLDIEPQMWGIRWIRLLFGREFGFVQMLGLWDCLFAADGRTLDIVDFICVAMLLRVRNQLLLTDYTGVLSTLLRYPVDETMTSNSFVEDAIYLQAHCTAAGGRRVMQQYALLVEEEEVVVPQQPYHMVNGVLAPSPSASEYQRRAMVAANSMEQRVQGLAKNVFESSEKWTGDINKYVRQRVQDARVRAEKAIQNGGVHYLTAENAGIRGMPYMAQNITYVNGNGSGAIPRSRSSLAAAQAVVKQKAPVRPGAAMAGGSFDEAEYNRERNEALAAVLSTSLEVLEKSNGSSENAAQFKEALARIEHVRKCLLFDDLKISKKYKQPITDALFSQSVSNGEKSIQAAAPTALSTTSNQRVGGSEKISTAQAPIPSPVAVPAAQPRAGMPRAIRTPPVSAMNSGAVIRGRRSAASSPVIRATSNSPDVSSSLSDPLADYSLDSAASSPGSTTKYESSVQARPVSSEFARYNNGLKEQKQQEQPQNHISQAAIESAKAMLFGSLEDKASSSPSSTYSPSSSPATASPSPSLSSSVTTSAVFHSDPVSQEFTKLSLGATDPLFKSPPPKSTNTAILSSTSGSGIMKSSPGSPSITAEEAKKLLLGL</sequence>
<keyword evidence="1" id="KW-0343">GTPase activation</keyword>
<feature type="compositionally biased region" description="Polar residues" evidence="2">
    <location>
        <begin position="724"/>
        <end position="734"/>
    </location>
</feature>
<evidence type="ECO:0000313" key="4">
    <source>
        <dbReference type="EMBL" id="KAK7206535.1"/>
    </source>
</evidence>
<accession>A0ABR1F9N9</accession>
<dbReference type="Pfam" id="PF00566">
    <property type="entry name" value="RabGAP-TBC"/>
    <property type="match status" value="1"/>
</dbReference>
<protein>
    <submittedName>
        <fullName evidence="4">Rab-GTPase-TBC domain-containing protein</fullName>
    </submittedName>
</protein>
<feature type="region of interest" description="Disordered" evidence="2">
    <location>
        <begin position="623"/>
        <end position="738"/>
    </location>
</feature>
<feature type="compositionally biased region" description="Low complexity" evidence="2">
    <location>
        <begin position="698"/>
        <end position="723"/>
    </location>
</feature>
<feature type="domain" description="Rab-GAP TBC" evidence="3">
    <location>
        <begin position="54"/>
        <end position="316"/>
    </location>
</feature>
<dbReference type="SUPFAM" id="SSF47923">
    <property type="entry name" value="Ypt/Rab-GAP domain of gyp1p"/>
    <property type="match status" value="2"/>
</dbReference>
<organism evidence="4 5">
    <name type="scientific">Myxozyma melibiosi</name>
    <dbReference type="NCBI Taxonomy" id="54550"/>
    <lineage>
        <taxon>Eukaryota</taxon>
        <taxon>Fungi</taxon>
        <taxon>Dikarya</taxon>
        <taxon>Ascomycota</taxon>
        <taxon>Saccharomycotina</taxon>
        <taxon>Lipomycetes</taxon>
        <taxon>Lipomycetales</taxon>
        <taxon>Lipomycetaceae</taxon>
        <taxon>Myxozyma</taxon>
    </lineage>
</organism>
<proteinExistence type="predicted"/>
<dbReference type="RefSeq" id="XP_064769568.1">
    <property type="nucleotide sequence ID" value="XM_064911985.1"/>
</dbReference>
<dbReference type="GeneID" id="90037497"/>
<evidence type="ECO:0000256" key="1">
    <source>
        <dbReference type="ARBA" id="ARBA00022468"/>
    </source>
</evidence>
<dbReference type="Proteomes" id="UP001498771">
    <property type="component" value="Unassembled WGS sequence"/>
</dbReference>
<dbReference type="InterPro" id="IPR000195">
    <property type="entry name" value="Rab-GAP-TBC_dom"/>
</dbReference>
<keyword evidence="5" id="KW-1185">Reference proteome</keyword>